<dbReference type="PANTHER" id="PTHR35175">
    <property type="entry name" value="DUF1289 DOMAIN-CONTAINING PROTEIN"/>
    <property type="match status" value="1"/>
</dbReference>
<dbReference type="InterPro" id="IPR053838">
    <property type="entry name" value="DUF6925"/>
</dbReference>
<dbReference type="InterPro" id="IPR010710">
    <property type="entry name" value="DUF1289"/>
</dbReference>
<dbReference type="AlphaFoldDB" id="A0A222E4R1"/>
<evidence type="ECO:0000313" key="2">
    <source>
        <dbReference type="Proteomes" id="UP000203589"/>
    </source>
</evidence>
<dbReference type="KEGG" id="aht:ANTHELSMS3_02540"/>
<sequence>MSRIDRLPPASPCIARCVIDEASQLCTGCARSLDEIAGWGSASEGFRSAAWADLPARAARLGLKTRRLSWQGDTLLAETARRLSDEGARLIAGVWGASGELVRLPGTPCTVQIGDGALNLTLRDAALRLEAARYLTAFEIDRPDAPTLIALAVPVGRAIRDAPAALTALGPDDAALLTRDAGGPRFDLGLGRRAARFTVRCNAPLAATLTRAAGTTWPDHLSRTGLPLRDASPVRVIETPCLRIEIDAKIPMPDGTSPDGPHTHLLPDHIAQGLDTPPTVPMPAGYVATALILPAK</sequence>
<evidence type="ECO:0008006" key="3">
    <source>
        <dbReference type="Google" id="ProtNLM"/>
    </source>
</evidence>
<name>A0A222E4R1_9RHOB</name>
<dbReference type="Pfam" id="PF06945">
    <property type="entry name" value="DUF1289"/>
    <property type="match status" value="1"/>
</dbReference>
<dbReference type="OrthoDB" id="3569535at2"/>
<dbReference type="PANTHER" id="PTHR35175:SF2">
    <property type="entry name" value="DUF1289 DOMAIN-CONTAINING PROTEIN"/>
    <property type="match status" value="1"/>
</dbReference>
<dbReference type="Pfam" id="PF21973">
    <property type="entry name" value="DUF6925"/>
    <property type="match status" value="1"/>
</dbReference>
<proteinExistence type="predicted"/>
<dbReference type="EMBL" id="CP022540">
    <property type="protein sequence ID" value="ASP21204.1"/>
    <property type="molecule type" value="Genomic_DNA"/>
</dbReference>
<protein>
    <recommendedName>
        <fullName evidence="3">Fe-S protein</fullName>
    </recommendedName>
</protein>
<dbReference type="Proteomes" id="UP000203589">
    <property type="component" value="Chromosome"/>
</dbReference>
<keyword evidence="2" id="KW-1185">Reference proteome</keyword>
<gene>
    <name evidence="1" type="ORF">ANTHELSMS3_02540</name>
</gene>
<reference evidence="1 2" key="1">
    <citation type="submission" date="2017-07" db="EMBL/GenBank/DDBJ databases">
        <title>Genome Sequence of Antarctobacter heliothermus Strain SMS3 Isolated from a culture of the Diatom Skeletonema marinoi.</title>
        <authorList>
            <person name="Topel M."/>
            <person name="Pinder M.I.M."/>
            <person name="Johansson O.N."/>
            <person name="Kourtchenko O."/>
            <person name="Godhe A."/>
            <person name="Clarke A.K."/>
        </authorList>
    </citation>
    <scope>NUCLEOTIDE SEQUENCE [LARGE SCALE GENOMIC DNA]</scope>
    <source>
        <strain evidence="1 2">SMS3</strain>
    </source>
</reference>
<accession>A0A222E4R1</accession>
<dbReference type="RefSeq" id="WP_094035147.1">
    <property type="nucleotide sequence ID" value="NZ_CP022540.1"/>
</dbReference>
<evidence type="ECO:0000313" key="1">
    <source>
        <dbReference type="EMBL" id="ASP21204.1"/>
    </source>
</evidence>
<organism evidence="1 2">
    <name type="scientific">Antarctobacter heliothermus</name>
    <dbReference type="NCBI Taxonomy" id="74033"/>
    <lineage>
        <taxon>Bacteria</taxon>
        <taxon>Pseudomonadati</taxon>
        <taxon>Pseudomonadota</taxon>
        <taxon>Alphaproteobacteria</taxon>
        <taxon>Rhodobacterales</taxon>
        <taxon>Roseobacteraceae</taxon>
        <taxon>Antarctobacter</taxon>
    </lineage>
</organism>